<reference evidence="1" key="1">
    <citation type="submission" date="2019-08" db="EMBL/GenBank/DDBJ databases">
        <authorList>
            <person name="Kucharzyk K."/>
            <person name="Murdoch R.W."/>
            <person name="Higgins S."/>
            <person name="Loffler F."/>
        </authorList>
    </citation>
    <scope>NUCLEOTIDE SEQUENCE</scope>
</reference>
<organism evidence="1">
    <name type="scientific">bioreactor metagenome</name>
    <dbReference type="NCBI Taxonomy" id="1076179"/>
    <lineage>
        <taxon>unclassified sequences</taxon>
        <taxon>metagenomes</taxon>
        <taxon>ecological metagenomes</taxon>
    </lineage>
</organism>
<proteinExistence type="predicted"/>
<comment type="caution">
    <text evidence="1">The sequence shown here is derived from an EMBL/GenBank/DDBJ whole genome shotgun (WGS) entry which is preliminary data.</text>
</comment>
<dbReference type="EMBL" id="VSSQ01005175">
    <property type="protein sequence ID" value="MPM28150.1"/>
    <property type="molecule type" value="Genomic_DNA"/>
</dbReference>
<evidence type="ECO:0000313" key="1">
    <source>
        <dbReference type="EMBL" id="MPM28150.1"/>
    </source>
</evidence>
<gene>
    <name evidence="1" type="ORF">SDC9_74669</name>
</gene>
<accession>A0A644YI67</accession>
<name>A0A644YI67_9ZZZZ</name>
<dbReference type="AlphaFoldDB" id="A0A644YI67"/>
<sequence>MENLITMLFPLAVELASAIAESANAGVRPSFNVVPPNPLTSEFEAATVHKDEPFVPSR</sequence>
<protein>
    <submittedName>
        <fullName evidence="1">Uncharacterized protein</fullName>
    </submittedName>
</protein>